<dbReference type="Pfam" id="PF05016">
    <property type="entry name" value="ParE_toxin"/>
    <property type="match status" value="1"/>
</dbReference>
<dbReference type="RefSeq" id="WP_184385129.1">
    <property type="nucleotide sequence ID" value="NZ_JACIDJ010000005.1"/>
</dbReference>
<evidence type="ECO:0000256" key="1">
    <source>
        <dbReference type="ARBA" id="ARBA00006226"/>
    </source>
</evidence>
<comment type="caution">
    <text evidence="3">The sequence shown here is derived from an EMBL/GenBank/DDBJ whole genome shotgun (WGS) entry which is preliminary data.</text>
</comment>
<dbReference type="AlphaFoldDB" id="A0A840AFZ7"/>
<reference evidence="3 4" key="1">
    <citation type="submission" date="2020-08" db="EMBL/GenBank/DDBJ databases">
        <title>Genomic Encyclopedia of Type Strains, Phase IV (KMG-IV): sequencing the most valuable type-strain genomes for metagenomic binning, comparative biology and taxonomic classification.</title>
        <authorList>
            <person name="Goeker M."/>
        </authorList>
    </citation>
    <scope>NUCLEOTIDE SEQUENCE [LARGE SCALE GENOMIC DNA]</scope>
    <source>
        <strain evidence="3 4">DSM 19979</strain>
    </source>
</reference>
<evidence type="ECO:0000313" key="4">
    <source>
        <dbReference type="Proteomes" id="UP000553193"/>
    </source>
</evidence>
<evidence type="ECO:0000313" key="3">
    <source>
        <dbReference type="EMBL" id="MBB3899400.1"/>
    </source>
</evidence>
<sequence>MSGELPVHWSPAALRDLDGVLAYLTAQNPLAAERLVEEILDASDSLATLAHRGKPGRVPGTREMLTDRPYVLVYRVEEGQGVRVLRLWHAAIIR</sequence>
<keyword evidence="2" id="KW-1277">Toxin-antitoxin system</keyword>
<accession>A0A840AFZ7</accession>
<dbReference type="NCBIfam" id="TIGR02385">
    <property type="entry name" value="RelE_StbE"/>
    <property type="match status" value="1"/>
</dbReference>
<dbReference type="Gene3D" id="3.30.2310.20">
    <property type="entry name" value="RelE-like"/>
    <property type="match status" value="1"/>
</dbReference>
<organism evidence="3 4">
    <name type="scientific">Roseococcus suduntuyensis</name>
    <dbReference type="NCBI Taxonomy" id="455361"/>
    <lineage>
        <taxon>Bacteria</taxon>
        <taxon>Pseudomonadati</taxon>
        <taxon>Pseudomonadota</taxon>
        <taxon>Alphaproteobacteria</taxon>
        <taxon>Acetobacterales</taxon>
        <taxon>Roseomonadaceae</taxon>
        <taxon>Roseococcus</taxon>
    </lineage>
</organism>
<name>A0A840AFZ7_9PROT</name>
<dbReference type="InterPro" id="IPR051803">
    <property type="entry name" value="TA_system_RelE-like_toxin"/>
</dbReference>
<dbReference type="PANTHER" id="PTHR33755:SF6">
    <property type="entry name" value="PLASMID STABILIZATION SYSTEM PROTEIN"/>
    <property type="match status" value="1"/>
</dbReference>
<keyword evidence="4" id="KW-1185">Reference proteome</keyword>
<proteinExistence type="inferred from homology"/>
<dbReference type="Proteomes" id="UP000553193">
    <property type="component" value="Unassembled WGS sequence"/>
</dbReference>
<dbReference type="InterPro" id="IPR007712">
    <property type="entry name" value="RelE/ParE_toxin"/>
</dbReference>
<comment type="similarity">
    <text evidence="1">Belongs to the RelE toxin family.</text>
</comment>
<gene>
    <name evidence="3" type="ORF">GGQ83_002852</name>
</gene>
<dbReference type="EMBL" id="JACIDJ010000005">
    <property type="protein sequence ID" value="MBB3899400.1"/>
    <property type="molecule type" value="Genomic_DNA"/>
</dbReference>
<protein>
    <submittedName>
        <fullName evidence="3">Addiction module RelE/StbE family toxin</fullName>
    </submittedName>
</protein>
<dbReference type="InterPro" id="IPR035093">
    <property type="entry name" value="RelE/ParE_toxin_dom_sf"/>
</dbReference>
<dbReference type="PANTHER" id="PTHR33755">
    <property type="entry name" value="TOXIN PARE1-RELATED"/>
    <property type="match status" value="1"/>
</dbReference>
<evidence type="ECO:0000256" key="2">
    <source>
        <dbReference type="ARBA" id="ARBA00022649"/>
    </source>
</evidence>